<proteinExistence type="predicted"/>
<organism evidence="2 3">
    <name type="scientific">Mycena indigotica</name>
    <dbReference type="NCBI Taxonomy" id="2126181"/>
    <lineage>
        <taxon>Eukaryota</taxon>
        <taxon>Fungi</taxon>
        <taxon>Dikarya</taxon>
        <taxon>Basidiomycota</taxon>
        <taxon>Agaricomycotina</taxon>
        <taxon>Agaricomycetes</taxon>
        <taxon>Agaricomycetidae</taxon>
        <taxon>Agaricales</taxon>
        <taxon>Marasmiineae</taxon>
        <taxon>Mycenaceae</taxon>
        <taxon>Mycena</taxon>
    </lineage>
</organism>
<feature type="region of interest" description="Disordered" evidence="1">
    <location>
        <begin position="96"/>
        <end position="133"/>
    </location>
</feature>
<dbReference type="EMBL" id="JACAZF010000012">
    <property type="protein sequence ID" value="KAF7292001.1"/>
    <property type="molecule type" value="Genomic_DNA"/>
</dbReference>
<evidence type="ECO:0000313" key="3">
    <source>
        <dbReference type="Proteomes" id="UP000636479"/>
    </source>
</evidence>
<name>A0A8H6S4Q3_9AGAR</name>
<comment type="caution">
    <text evidence="2">The sequence shown here is derived from an EMBL/GenBank/DDBJ whole genome shotgun (WGS) entry which is preliminary data.</text>
</comment>
<gene>
    <name evidence="2" type="ORF">MIND_01225800</name>
</gene>
<dbReference type="AlphaFoldDB" id="A0A8H6S4Q3"/>
<reference evidence="2" key="1">
    <citation type="submission" date="2020-05" db="EMBL/GenBank/DDBJ databases">
        <title>Mycena genomes resolve the evolution of fungal bioluminescence.</title>
        <authorList>
            <person name="Tsai I.J."/>
        </authorList>
    </citation>
    <scope>NUCLEOTIDE SEQUENCE</scope>
    <source>
        <strain evidence="2">171206Taipei</strain>
    </source>
</reference>
<accession>A0A8H6S4Q3</accession>
<dbReference type="Proteomes" id="UP000636479">
    <property type="component" value="Unassembled WGS sequence"/>
</dbReference>
<protein>
    <submittedName>
        <fullName evidence="2">Uncharacterized protein</fullName>
    </submittedName>
</protein>
<keyword evidence="3" id="KW-1185">Reference proteome</keyword>
<feature type="region of interest" description="Disordered" evidence="1">
    <location>
        <begin position="33"/>
        <end position="60"/>
    </location>
</feature>
<dbReference type="RefSeq" id="XP_037214728.1">
    <property type="nucleotide sequence ID" value="XM_037368760.1"/>
</dbReference>
<evidence type="ECO:0000256" key="1">
    <source>
        <dbReference type="SAM" id="MobiDB-lite"/>
    </source>
</evidence>
<dbReference type="GeneID" id="59351276"/>
<evidence type="ECO:0000313" key="2">
    <source>
        <dbReference type="EMBL" id="KAF7292001.1"/>
    </source>
</evidence>
<sequence length="207" mass="22715">MSFRATEEERRDVRAEYNDRVFYPRDRGVADAPPAIIVTRPPEDVNPIATQTGGSRILRPSDNQEGEIVLYPRPADLLSALATLEKSVQNLTAILQPEGGSMDGPSSVFEDRTNQSSDAADGGKPAAAVHKTENLPVSRNKTARRHRQVVSKKRHASLPAVMTQGDVAQNHPRAGLRPSEACLPHMEAKQRVALRNILSRQSADRDI</sequence>